<evidence type="ECO:0000259" key="1">
    <source>
        <dbReference type="SMART" id="SM00225"/>
    </source>
</evidence>
<dbReference type="EMBL" id="JARKIF010000012">
    <property type="protein sequence ID" value="KAJ7625763.1"/>
    <property type="molecule type" value="Genomic_DNA"/>
</dbReference>
<dbReference type="Proteomes" id="UP001221142">
    <property type="component" value="Unassembled WGS sequence"/>
</dbReference>
<dbReference type="SMART" id="SM00225">
    <property type="entry name" value="BTB"/>
    <property type="match status" value="1"/>
</dbReference>
<dbReference type="InterPro" id="IPR011333">
    <property type="entry name" value="SKP1/BTB/POZ_sf"/>
</dbReference>
<evidence type="ECO:0000313" key="3">
    <source>
        <dbReference type="Proteomes" id="UP001221142"/>
    </source>
</evidence>
<feature type="domain" description="BTB" evidence="1">
    <location>
        <begin position="17"/>
        <end position="126"/>
    </location>
</feature>
<organism evidence="2 3">
    <name type="scientific">Roridomyces roridus</name>
    <dbReference type="NCBI Taxonomy" id="1738132"/>
    <lineage>
        <taxon>Eukaryota</taxon>
        <taxon>Fungi</taxon>
        <taxon>Dikarya</taxon>
        <taxon>Basidiomycota</taxon>
        <taxon>Agaricomycotina</taxon>
        <taxon>Agaricomycetes</taxon>
        <taxon>Agaricomycetidae</taxon>
        <taxon>Agaricales</taxon>
        <taxon>Marasmiineae</taxon>
        <taxon>Mycenaceae</taxon>
        <taxon>Roridomyces</taxon>
    </lineage>
</organism>
<reference evidence="2" key="1">
    <citation type="submission" date="2023-03" db="EMBL/GenBank/DDBJ databases">
        <title>Massive genome expansion in bonnet fungi (Mycena s.s.) driven by repeated elements and novel gene families across ecological guilds.</title>
        <authorList>
            <consortium name="Lawrence Berkeley National Laboratory"/>
            <person name="Harder C.B."/>
            <person name="Miyauchi S."/>
            <person name="Viragh M."/>
            <person name="Kuo A."/>
            <person name="Thoen E."/>
            <person name="Andreopoulos B."/>
            <person name="Lu D."/>
            <person name="Skrede I."/>
            <person name="Drula E."/>
            <person name="Henrissat B."/>
            <person name="Morin E."/>
            <person name="Kohler A."/>
            <person name="Barry K."/>
            <person name="LaButti K."/>
            <person name="Morin E."/>
            <person name="Salamov A."/>
            <person name="Lipzen A."/>
            <person name="Mereny Z."/>
            <person name="Hegedus B."/>
            <person name="Baldrian P."/>
            <person name="Stursova M."/>
            <person name="Weitz H."/>
            <person name="Taylor A."/>
            <person name="Grigoriev I.V."/>
            <person name="Nagy L.G."/>
            <person name="Martin F."/>
            <person name="Kauserud H."/>
        </authorList>
    </citation>
    <scope>NUCLEOTIDE SEQUENCE</scope>
    <source>
        <strain evidence="2">9284</strain>
    </source>
</reference>
<evidence type="ECO:0000313" key="2">
    <source>
        <dbReference type="EMBL" id="KAJ7625763.1"/>
    </source>
</evidence>
<protein>
    <recommendedName>
        <fullName evidence="1">BTB domain-containing protein</fullName>
    </recommendedName>
</protein>
<name>A0AAD7BMU4_9AGAR</name>
<sequence length="311" mass="34954">MADVLRSKAKNLWFCPGMVILRAKTLEFQVPLGILSTHSSVFEDLFTLPQPPPGESEVVDGIPVVELHDNPEQLQTFLNAIFDPSFFLPPPAVVQLDSIIAVLRLSHKYDVPYLHRRALKHLDAAYPSELSAYDRRPPVDWKNSVAAIQTATEEGELWLLPCAYYDLCSRPIVEMLSSPKWNALGEEQRQTAIVGHSTLVQLFPTVLGFLHGRMAGRCEDPLPCYRVRADLASSIFEKSGSATRPLEAYTSPDDDDSWDEWHCHGVCTRCIEDAKAQHAEARQDFWDGLTEIFGLPEWGVLKDLRQTQLAS</sequence>
<gene>
    <name evidence="2" type="ORF">FB45DRAFT_1060393</name>
</gene>
<keyword evidence="3" id="KW-1185">Reference proteome</keyword>
<dbReference type="InterPro" id="IPR000210">
    <property type="entry name" value="BTB/POZ_dom"/>
</dbReference>
<dbReference type="Gene3D" id="3.30.710.10">
    <property type="entry name" value="Potassium Channel Kv1.1, Chain A"/>
    <property type="match status" value="1"/>
</dbReference>
<proteinExistence type="predicted"/>
<comment type="caution">
    <text evidence="2">The sequence shown here is derived from an EMBL/GenBank/DDBJ whole genome shotgun (WGS) entry which is preliminary data.</text>
</comment>
<accession>A0AAD7BMU4</accession>
<dbReference type="AlphaFoldDB" id="A0AAD7BMU4"/>